<name>A0ABT3Z718_9HYPH</name>
<dbReference type="Proteomes" id="UP001073227">
    <property type="component" value="Unassembled WGS sequence"/>
</dbReference>
<keyword evidence="4" id="KW-0732">Signal</keyword>
<dbReference type="SUPFAM" id="SSF111369">
    <property type="entry name" value="HlyD-like secretion proteins"/>
    <property type="match status" value="1"/>
</dbReference>
<evidence type="ECO:0000256" key="1">
    <source>
        <dbReference type="ARBA" id="ARBA00004196"/>
    </source>
</evidence>
<reference evidence="6" key="1">
    <citation type="submission" date="2022-10" db="EMBL/GenBank/DDBJ databases">
        <title>Hoeflea sp. G2-23, isolated from marine algae.</title>
        <authorList>
            <person name="Kristyanto S."/>
            <person name="Kim J.M."/>
            <person name="Jeon C.O."/>
        </authorList>
    </citation>
    <scope>NUCLEOTIDE SEQUENCE</scope>
    <source>
        <strain evidence="6">G2-23</strain>
    </source>
</reference>
<evidence type="ECO:0000256" key="4">
    <source>
        <dbReference type="SAM" id="SignalP"/>
    </source>
</evidence>
<gene>
    <name evidence="6" type="ORF">OEG84_07220</name>
</gene>
<dbReference type="Pfam" id="PF25881">
    <property type="entry name" value="HH_YBHG"/>
    <property type="match status" value="1"/>
</dbReference>
<feature type="signal peptide" evidence="4">
    <location>
        <begin position="1"/>
        <end position="19"/>
    </location>
</feature>
<evidence type="ECO:0000313" key="6">
    <source>
        <dbReference type="EMBL" id="MCY0147509.1"/>
    </source>
</evidence>
<protein>
    <submittedName>
        <fullName evidence="6">HlyD family efflux transporter periplasmic adaptor subunit</fullName>
    </submittedName>
</protein>
<dbReference type="InterPro" id="IPR050465">
    <property type="entry name" value="UPF0194_transport"/>
</dbReference>
<evidence type="ECO:0000259" key="5">
    <source>
        <dbReference type="Pfam" id="PF25881"/>
    </source>
</evidence>
<feature type="coiled-coil region" evidence="3">
    <location>
        <begin position="66"/>
        <end position="126"/>
    </location>
</feature>
<organism evidence="6 7">
    <name type="scientific">Hoeflea algicola</name>
    <dbReference type="NCBI Taxonomy" id="2983763"/>
    <lineage>
        <taxon>Bacteria</taxon>
        <taxon>Pseudomonadati</taxon>
        <taxon>Pseudomonadota</taxon>
        <taxon>Alphaproteobacteria</taxon>
        <taxon>Hyphomicrobiales</taxon>
        <taxon>Rhizobiaceae</taxon>
        <taxon>Hoeflea</taxon>
    </lineage>
</organism>
<dbReference type="PANTHER" id="PTHR32347">
    <property type="entry name" value="EFFLUX SYSTEM COMPONENT YKNX-RELATED"/>
    <property type="match status" value="1"/>
</dbReference>
<feature type="domain" description="YbhG-like alpha-helical hairpin" evidence="5">
    <location>
        <begin position="65"/>
        <end position="191"/>
    </location>
</feature>
<dbReference type="PANTHER" id="PTHR32347:SF23">
    <property type="entry name" value="BLL5650 PROTEIN"/>
    <property type="match status" value="1"/>
</dbReference>
<evidence type="ECO:0000256" key="2">
    <source>
        <dbReference type="ARBA" id="ARBA00023054"/>
    </source>
</evidence>
<keyword evidence="2 3" id="KW-0175">Coiled coil</keyword>
<comment type="caution">
    <text evidence="6">The sequence shown here is derived from an EMBL/GenBank/DDBJ whole genome shotgun (WGS) entry which is preliminary data.</text>
</comment>
<sequence length="317" mass="33722">MTSLICAIPYIATLFSVCAGPGPLAVGYVEGEYVLVAPIETAQIVALDVRRGDHITAEQPLAQLERRDAEIAVAQAQAGLAQAQRQLANLQEGRRPEEIASIAAALDSAKAQAEEAERVLQRQSDLLKRGISTQAAYDAASTSAELSRAKVSELEANLSVAKLPARANEIKAAQAGVEQARAVLEAAEWRLTKRTLSIPQAGVVSDIIRNTGEVAGPQAPVLSVLPDGALKLRVYVPEPALSRLSIGASLVVRCDGCADGLRATVSYISTDPEFTPPVIYSLENRQKLVYLVEARPDDDAWALTPGQIVDVDLESAR</sequence>
<dbReference type="EMBL" id="JAOVZR010000001">
    <property type="protein sequence ID" value="MCY0147509.1"/>
    <property type="molecule type" value="Genomic_DNA"/>
</dbReference>
<accession>A0ABT3Z718</accession>
<keyword evidence="7" id="KW-1185">Reference proteome</keyword>
<proteinExistence type="predicted"/>
<feature type="chain" id="PRO_5047019331" evidence="4">
    <location>
        <begin position="20"/>
        <end position="317"/>
    </location>
</feature>
<evidence type="ECO:0000256" key="3">
    <source>
        <dbReference type="SAM" id="Coils"/>
    </source>
</evidence>
<dbReference type="Gene3D" id="2.40.50.100">
    <property type="match status" value="1"/>
</dbReference>
<evidence type="ECO:0000313" key="7">
    <source>
        <dbReference type="Proteomes" id="UP001073227"/>
    </source>
</evidence>
<dbReference type="Gene3D" id="1.10.287.470">
    <property type="entry name" value="Helix hairpin bin"/>
    <property type="match status" value="2"/>
</dbReference>
<dbReference type="RefSeq" id="WP_267653111.1">
    <property type="nucleotide sequence ID" value="NZ_JAOVZR010000001.1"/>
</dbReference>
<comment type="subcellular location">
    <subcellularLocation>
        <location evidence="1">Cell envelope</location>
    </subcellularLocation>
</comment>
<dbReference type="InterPro" id="IPR059052">
    <property type="entry name" value="HH_YbhG-like"/>
</dbReference>